<feature type="domain" description="Phosphogluconate dehydrogenase NAD-binding putative C-terminal" evidence="2">
    <location>
        <begin position="221"/>
        <end position="287"/>
    </location>
</feature>
<dbReference type="InterPro" id="IPR008927">
    <property type="entry name" value="6-PGluconate_DH-like_C_sf"/>
</dbReference>
<dbReference type="Proteomes" id="UP000249065">
    <property type="component" value="Unassembled WGS sequence"/>
</dbReference>
<dbReference type="InterPro" id="IPR006115">
    <property type="entry name" value="6PGDH_NADP-bd"/>
</dbReference>
<name>A0A327M1Y2_9PROT</name>
<dbReference type="InterPro" id="IPR051265">
    <property type="entry name" value="HIBADH-related_NP60_sf"/>
</dbReference>
<comment type="caution">
    <text evidence="3">The sequence shown here is derived from an EMBL/GenBank/DDBJ whole genome shotgun (WGS) entry which is preliminary data.</text>
</comment>
<dbReference type="Gene3D" id="3.40.50.720">
    <property type="entry name" value="NAD(P)-binding Rossmann-like Domain"/>
    <property type="match status" value="1"/>
</dbReference>
<evidence type="ECO:0000313" key="3">
    <source>
        <dbReference type="EMBL" id="RAI56920.1"/>
    </source>
</evidence>
<dbReference type="Gene3D" id="1.10.1040.10">
    <property type="entry name" value="N-(1-d-carboxylethyl)-l-norvaline Dehydrogenase, domain 2"/>
    <property type="match status" value="1"/>
</dbReference>
<dbReference type="AlphaFoldDB" id="A0A327M1Y2"/>
<gene>
    <name evidence="3" type="ORF">DOO78_21420</name>
</gene>
<dbReference type="InterPro" id="IPR013328">
    <property type="entry name" value="6PGD_dom2"/>
</dbReference>
<evidence type="ECO:0000259" key="2">
    <source>
        <dbReference type="Pfam" id="PF09130"/>
    </source>
</evidence>
<organism evidence="3 4">
    <name type="scientific">Roseicella frigidaeris</name>
    <dbReference type="NCBI Taxonomy" id="2230885"/>
    <lineage>
        <taxon>Bacteria</taxon>
        <taxon>Pseudomonadati</taxon>
        <taxon>Pseudomonadota</taxon>
        <taxon>Alphaproteobacteria</taxon>
        <taxon>Acetobacterales</taxon>
        <taxon>Roseomonadaceae</taxon>
        <taxon>Roseicella</taxon>
    </lineage>
</organism>
<dbReference type="PANTHER" id="PTHR43580:SF2">
    <property type="entry name" value="CYTOKINE-LIKE NUCLEAR FACTOR N-PAC"/>
    <property type="match status" value="1"/>
</dbReference>
<keyword evidence="4" id="KW-1185">Reference proteome</keyword>
<dbReference type="InterPro" id="IPR015814">
    <property type="entry name" value="Pgluconate_DH_NAD-bd_C"/>
</dbReference>
<protein>
    <submittedName>
        <fullName evidence="3">6-phosphogluconate dehydrogenase</fullName>
    </submittedName>
</protein>
<dbReference type="InterPro" id="IPR036291">
    <property type="entry name" value="NAD(P)-bd_dom_sf"/>
</dbReference>
<evidence type="ECO:0000259" key="1">
    <source>
        <dbReference type="Pfam" id="PF03446"/>
    </source>
</evidence>
<evidence type="ECO:0000313" key="4">
    <source>
        <dbReference type="Proteomes" id="UP000249065"/>
    </source>
</evidence>
<proteinExistence type="predicted"/>
<dbReference type="GO" id="GO:0050661">
    <property type="term" value="F:NADP binding"/>
    <property type="evidence" value="ECO:0007669"/>
    <property type="project" value="InterPro"/>
</dbReference>
<reference evidence="4" key="1">
    <citation type="submission" date="2018-06" db="EMBL/GenBank/DDBJ databases">
        <authorList>
            <person name="Khan S.A."/>
        </authorList>
    </citation>
    <scope>NUCLEOTIDE SEQUENCE [LARGE SCALE GENOMIC DNA]</scope>
    <source>
        <strain evidence="4">DB-1506</strain>
    </source>
</reference>
<feature type="domain" description="6-phosphogluconate dehydrogenase NADP-binding" evidence="1">
    <location>
        <begin position="36"/>
        <end position="158"/>
    </location>
</feature>
<dbReference type="OrthoDB" id="1271986at2"/>
<dbReference type="SUPFAM" id="SSF51735">
    <property type="entry name" value="NAD(P)-binding Rossmann-fold domains"/>
    <property type="match status" value="1"/>
</dbReference>
<dbReference type="Pfam" id="PF09130">
    <property type="entry name" value="DUF1932"/>
    <property type="match status" value="1"/>
</dbReference>
<dbReference type="Pfam" id="PF03446">
    <property type="entry name" value="NAD_binding_2"/>
    <property type="match status" value="1"/>
</dbReference>
<accession>A0A327M1Y2</accession>
<dbReference type="PANTHER" id="PTHR43580">
    <property type="entry name" value="OXIDOREDUCTASE GLYR1-RELATED"/>
    <property type="match status" value="1"/>
</dbReference>
<dbReference type="EMBL" id="QLIX01000023">
    <property type="protein sequence ID" value="RAI56920.1"/>
    <property type="molecule type" value="Genomic_DNA"/>
</dbReference>
<sequence>MGRYSPSLGPFPGHFPPRRIGPILPAAGRKHSMAVIAIVAQGAMGAGIGRRLTGQGATVLTSLAGRSAASARRAAEAGMQDAAPEALAAADIVLSVLPPAEARACAAWMAPALRAAARKAVYVDCNAISPATAAEVAGLIAPTGADFVDGGIIGGPPREDGYTPVLYVAGEAAERLAPLRAHGLDVRVTPGPVGAASALKMSYAGITKGLTALGAAMLLAASRGGAAEGLGAELARSQPELLGFFRRMVPPMYDKAYRWVGEMEEIADFTGPEAAAIYQAIARFYEEMAADQAGPRQRTAALSAFLDAAPKEQG</sequence>
<dbReference type="SUPFAM" id="SSF48179">
    <property type="entry name" value="6-phosphogluconate dehydrogenase C-terminal domain-like"/>
    <property type="match status" value="1"/>
</dbReference>